<keyword evidence="2" id="KW-1185">Reference proteome</keyword>
<dbReference type="AlphaFoldDB" id="A0AAE1BGQ0"/>
<protein>
    <submittedName>
        <fullName evidence="1">Uncharacterized protein</fullName>
    </submittedName>
</protein>
<dbReference type="Proteomes" id="UP001283361">
    <property type="component" value="Unassembled WGS sequence"/>
</dbReference>
<name>A0AAE1BGQ0_9GAST</name>
<evidence type="ECO:0000313" key="2">
    <source>
        <dbReference type="Proteomes" id="UP001283361"/>
    </source>
</evidence>
<reference evidence="1" key="1">
    <citation type="journal article" date="2023" name="G3 (Bethesda)">
        <title>A reference genome for the long-term kleptoplast-retaining sea slug Elysia crispata morphotype clarki.</title>
        <authorList>
            <person name="Eastman K.E."/>
            <person name="Pendleton A.L."/>
            <person name="Shaikh M.A."/>
            <person name="Suttiyut T."/>
            <person name="Ogas R."/>
            <person name="Tomko P."/>
            <person name="Gavelis G."/>
            <person name="Widhalm J.R."/>
            <person name="Wisecaver J.H."/>
        </authorList>
    </citation>
    <scope>NUCLEOTIDE SEQUENCE</scope>
    <source>
        <strain evidence="1">ECLA1</strain>
    </source>
</reference>
<comment type="caution">
    <text evidence="1">The sequence shown here is derived from an EMBL/GenBank/DDBJ whole genome shotgun (WGS) entry which is preliminary data.</text>
</comment>
<evidence type="ECO:0000313" key="1">
    <source>
        <dbReference type="EMBL" id="KAK3804387.1"/>
    </source>
</evidence>
<gene>
    <name evidence="1" type="ORF">RRG08_059357</name>
</gene>
<organism evidence="1 2">
    <name type="scientific">Elysia crispata</name>
    <name type="common">lettuce slug</name>
    <dbReference type="NCBI Taxonomy" id="231223"/>
    <lineage>
        <taxon>Eukaryota</taxon>
        <taxon>Metazoa</taxon>
        <taxon>Spiralia</taxon>
        <taxon>Lophotrochozoa</taxon>
        <taxon>Mollusca</taxon>
        <taxon>Gastropoda</taxon>
        <taxon>Heterobranchia</taxon>
        <taxon>Euthyneura</taxon>
        <taxon>Panpulmonata</taxon>
        <taxon>Sacoglossa</taxon>
        <taxon>Placobranchoidea</taxon>
        <taxon>Plakobranchidae</taxon>
        <taxon>Elysia</taxon>
    </lineage>
</organism>
<proteinExistence type="predicted"/>
<dbReference type="EMBL" id="JAWDGP010000016">
    <property type="protein sequence ID" value="KAK3804387.1"/>
    <property type="molecule type" value="Genomic_DNA"/>
</dbReference>
<accession>A0AAE1BGQ0</accession>
<sequence>MLLEELSTSGEYEITVIIVEETFVTEVMEVCPFSFLILEAKLSVASKLYMSSVPGSVSKVCLTMTGGPELGCDGKDEI</sequence>